<dbReference type="EMBL" id="PEYM01000128">
    <property type="protein sequence ID" value="PIS28514.1"/>
    <property type="molecule type" value="Genomic_DNA"/>
</dbReference>
<gene>
    <name evidence="1" type="ORF">COT42_07685</name>
</gene>
<sequence>MDSFEVFLRVRKEDIVFICPYFEAFAGLVAIRTPKPEAGDFATIKLMISPDFKEDFNQLLASLKRKLNFEITEPPQA</sequence>
<dbReference type="Proteomes" id="UP000231343">
    <property type="component" value="Unassembled WGS sequence"/>
</dbReference>
<name>A0A2H0XU75_UNCSA</name>
<dbReference type="AlphaFoldDB" id="A0A2H0XU75"/>
<evidence type="ECO:0008006" key="3">
    <source>
        <dbReference type="Google" id="ProtNLM"/>
    </source>
</evidence>
<dbReference type="InterPro" id="IPR032587">
    <property type="entry name" value="DUF4911"/>
</dbReference>
<organism evidence="1 2">
    <name type="scientific">Candidatus Saganbacteria bacterium CG08_land_8_20_14_0_20_45_16</name>
    <dbReference type="NCBI Taxonomy" id="2014293"/>
    <lineage>
        <taxon>Bacteria</taxon>
        <taxon>Bacillati</taxon>
        <taxon>Saganbacteria</taxon>
    </lineage>
</organism>
<reference evidence="1 2" key="1">
    <citation type="submission" date="2017-09" db="EMBL/GenBank/DDBJ databases">
        <title>Depth-based differentiation of microbial function through sediment-hosted aquifers and enrichment of novel symbionts in the deep terrestrial subsurface.</title>
        <authorList>
            <person name="Probst A.J."/>
            <person name="Ladd B."/>
            <person name="Jarett J.K."/>
            <person name="Geller-Mcgrath D.E."/>
            <person name="Sieber C.M."/>
            <person name="Emerson J.B."/>
            <person name="Anantharaman K."/>
            <person name="Thomas B.C."/>
            <person name="Malmstrom R."/>
            <person name="Stieglmeier M."/>
            <person name="Klingl A."/>
            <person name="Woyke T."/>
            <person name="Ryan C.M."/>
            <person name="Banfield J.F."/>
        </authorList>
    </citation>
    <scope>NUCLEOTIDE SEQUENCE [LARGE SCALE GENOMIC DNA]</scope>
    <source>
        <strain evidence="1">CG08_land_8_20_14_0_20_45_16</strain>
    </source>
</reference>
<dbReference type="Pfam" id="PF16256">
    <property type="entry name" value="DUF4911"/>
    <property type="match status" value="1"/>
</dbReference>
<evidence type="ECO:0000313" key="2">
    <source>
        <dbReference type="Proteomes" id="UP000231343"/>
    </source>
</evidence>
<comment type="caution">
    <text evidence="1">The sequence shown here is derived from an EMBL/GenBank/DDBJ whole genome shotgun (WGS) entry which is preliminary data.</text>
</comment>
<evidence type="ECO:0000313" key="1">
    <source>
        <dbReference type="EMBL" id="PIS28514.1"/>
    </source>
</evidence>
<proteinExistence type="predicted"/>
<protein>
    <recommendedName>
        <fullName evidence="3">DUF4911 domain-containing protein</fullName>
    </recommendedName>
</protein>
<accession>A0A2H0XU75</accession>